<evidence type="ECO:0000256" key="4">
    <source>
        <dbReference type="ARBA" id="ARBA00023315"/>
    </source>
</evidence>
<dbReference type="CDD" id="cd03354">
    <property type="entry name" value="LbH_SAT"/>
    <property type="match status" value="1"/>
</dbReference>
<evidence type="ECO:0000256" key="2">
    <source>
        <dbReference type="ARBA" id="ARBA00022679"/>
    </source>
</evidence>
<dbReference type="InterPro" id="IPR011004">
    <property type="entry name" value="Trimer_LpxA-like_sf"/>
</dbReference>
<accession>A0A412Y6Y7</accession>
<comment type="caution">
    <text evidence="5">The sequence shown here is derived from an EMBL/GenBank/DDBJ whole genome shotgun (WGS) entry which is preliminary data.</text>
</comment>
<dbReference type="Pfam" id="PF00132">
    <property type="entry name" value="Hexapep"/>
    <property type="match status" value="1"/>
</dbReference>
<evidence type="ECO:0000313" key="5">
    <source>
        <dbReference type="EMBL" id="RGV53192.1"/>
    </source>
</evidence>
<organism evidence="5 6">
    <name type="scientific">Bacteroides fragilis</name>
    <dbReference type="NCBI Taxonomy" id="817"/>
    <lineage>
        <taxon>Bacteria</taxon>
        <taxon>Pseudomonadati</taxon>
        <taxon>Bacteroidota</taxon>
        <taxon>Bacteroidia</taxon>
        <taxon>Bacteroidales</taxon>
        <taxon>Bacteroidaceae</taxon>
        <taxon>Bacteroides</taxon>
    </lineage>
</organism>
<dbReference type="AlphaFoldDB" id="A0A412Y6Y7"/>
<dbReference type="PROSITE" id="PS00101">
    <property type="entry name" value="HEXAPEP_TRANSFERASES"/>
    <property type="match status" value="1"/>
</dbReference>
<dbReference type="RefSeq" id="WP_122142716.1">
    <property type="nucleotide sequence ID" value="NZ_JADNBK010000004.1"/>
</dbReference>
<dbReference type="InterPro" id="IPR045304">
    <property type="entry name" value="LbH_SAT"/>
</dbReference>
<dbReference type="InterPro" id="IPR018357">
    <property type="entry name" value="Hexapep_transf_CS"/>
</dbReference>
<gene>
    <name evidence="5" type="ORF">DWW08_12385</name>
</gene>
<evidence type="ECO:0000313" key="6">
    <source>
        <dbReference type="Proteomes" id="UP000286270"/>
    </source>
</evidence>
<name>A0A412Y6Y7_BACFG</name>
<protein>
    <submittedName>
        <fullName evidence="5">Uncharacterized protein</fullName>
    </submittedName>
</protein>
<keyword evidence="3" id="KW-0677">Repeat</keyword>
<dbReference type="Proteomes" id="UP000286270">
    <property type="component" value="Unassembled WGS sequence"/>
</dbReference>
<sequence>MIVTKKDLREYLSCDAKNFPLENEWWGKRVMNHLFSNPISDQKYIWKYIYTLRHVEYHFNNKGIYHILMSLYYRWLLREYSYKTGFQIPPNTCGKGLTIWHWGPIIINSKCKLGENCTLYPMVLIGHKSTCSPAPVLGDNVFVGAGSKIIGNIRIGNNVVIGQNVTIVKNIPDKTIIVSPSARLIN</sequence>
<evidence type="ECO:0000256" key="1">
    <source>
        <dbReference type="ARBA" id="ARBA00007274"/>
    </source>
</evidence>
<keyword evidence="4" id="KW-0012">Acyltransferase</keyword>
<evidence type="ECO:0000256" key="3">
    <source>
        <dbReference type="ARBA" id="ARBA00022737"/>
    </source>
</evidence>
<dbReference type="InterPro" id="IPR001451">
    <property type="entry name" value="Hexapep"/>
</dbReference>
<dbReference type="EMBL" id="QRZH01000009">
    <property type="protein sequence ID" value="RGV53192.1"/>
    <property type="molecule type" value="Genomic_DNA"/>
</dbReference>
<keyword evidence="2" id="KW-0808">Transferase</keyword>
<dbReference type="Gene3D" id="2.160.10.10">
    <property type="entry name" value="Hexapeptide repeat proteins"/>
    <property type="match status" value="1"/>
</dbReference>
<dbReference type="SUPFAM" id="SSF51161">
    <property type="entry name" value="Trimeric LpxA-like enzymes"/>
    <property type="match status" value="1"/>
</dbReference>
<dbReference type="GO" id="GO:0016746">
    <property type="term" value="F:acyltransferase activity"/>
    <property type="evidence" value="ECO:0007669"/>
    <property type="project" value="UniProtKB-KW"/>
</dbReference>
<reference evidence="5 6" key="1">
    <citation type="submission" date="2018-08" db="EMBL/GenBank/DDBJ databases">
        <title>A genome reference for cultivated species of the human gut microbiota.</title>
        <authorList>
            <person name="Zou Y."/>
            <person name="Xue W."/>
            <person name="Luo G."/>
        </authorList>
    </citation>
    <scope>NUCLEOTIDE SEQUENCE [LARGE SCALE GENOMIC DNA]</scope>
    <source>
        <strain evidence="5 6">AF14-26</strain>
    </source>
</reference>
<comment type="similarity">
    <text evidence="1">Belongs to the transferase hexapeptide repeat family.</text>
</comment>
<proteinExistence type="inferred from homology"/>
<dbReference type="PANTHER" id="PTHR42811">
    <property type="entry name" value="SERINE ACETYLTRANSFERASE"/>
    <property type="match status" value="1"/>
</dbReference>